<feature type="domain" description="VOC" evidence="1">
    <location>
        <begin position="4"/>
        <end position="104"/>
    </location>
</feature>
<dbReference type="InterPro" id="IPR004360">
    <property type="entry name" value="Glyas_Fos-R_dOase_dom"/>
</dbReference>
<dbReference type="Proteomes" id="UP000274920">
    <property type="component" value="Unassembled WGS sequence"/>
</dbReference>
<dbReference type="Gene3D" id="3.10.180.10">
    <property type="entry name" value="2,3-Dihydroxybiphenyl 1,2-Dioxygenase, domain 1"/>
    <property type="match status" value="1"/>
</dbReference>
<dbReference type="Pfam" id="PF00903">
    <property type="entry name" value="Glyoxalase"/>
    <property type="match status" value="1"/>
</dbReference>
<dbReference type="InterPro" id="IPR037523">
    <property type="entry name" value="VOC_core"/>
</dbReference>
<evidence type="ECO:0000313" key="2">
    <source>
        <dbReference type="EMBL" id="RRK33796.1"/>
    </source>
</evidence>
<dbReference type="AlphaFoldDB" id="A0A426DM16"/>
<evidence type="ECO:0000259" key="1">
    <source>
        <dbReference type="PROSITE" id="PS51819"/>
    </source>
</evidence>
<reference evidence="2" key="1">
    <citation type="submission" date="2018-10" db="EMBL/GenBank/DDBJ databases">
        <title>Schaedlerella arabinophila gen. nov. sp. nov., isolated from the mouse intestinal tract and comparative analysis with the genome of the closely related altered Schaedler flora strain ASF502.</title>
        <authorList>
            <person name="Miyake S."/>
            <person name="Soh M."/>
            <person name="Seedorf H."/>
        </authorList>
    </citation>
    <scope>NUCLEOTIDE SEQUENCE [LARGE SCALE GENOMIC DNA]</scope>
    <source>
        <strain evidence="2">DSM 106076</strain>
    </source>
</reference>
<sequence length="104" mass="11983">MKYMLHHIALSVDRLDWYLDFFTKVFEMTVQKTAGDAPERKIWFHEGVQLNEAPDTPAAGTLYDHLAISAEDKETVIARAEKFGCRRIKENWISMPDGVTIELI</sequence>
<dbReference type="PROSITE" id="PS51819">
    <property type="entry name" value="VOC"/>
    <property type="match status" value="1"/>
</dbReference>
<proteinExistence type="predicted"/>
<comment type="caution">
    <text evidence="2">The sequence shown here is derived from an EMBL/GenBank/DDBJ whole genome shotgun (WGS) entry which is preliminary data.</text>
</comment>
<keyword evidence="3" id="KW-1185">Reference proteome</keyword>
<dbReference type="SUPFAM" id="SSF54593">
    <property type="entry name" value="Glyoxalase/Bleomycin resistance protein/Dihydroxybiphenyl dioxygenase"/>
    <property type="match status" value="1"/>
</dbReference>
<name>A0A426DM16_9FIRM</name>
<organism evidence="2 3">
    <name type="scientific">Schaedlerella arabinosiphila</name>
    <dbReference type="NCBI Taxonomy" id="2044587"/>
    <lineage>
        <taxon>Bacteria</taxon>
        <taxon>Bacillati</taxon>
        <taxon>Bacillota</taxon>
        <taxon>Clostridia</taxon>
        <taxon>Lachnospirales</taxon>
        <taxon>Lachnospiraceae</taxon>
        <taxon>Schaedlerella</taxon>
    </lineage>
</organism>
<dbReference type="RefSeq" id="WP_125129005.1">
    <property type="nucleotide sequence ID" value="NZ_RHJS01000002.1"/>
</dbReference>
<protein>
    <submittedName>
        <fullName evidence="2">VOC family protein</fullName>
    </submittedName>
</protein>
<dbReference type="EMBL" id="RHJS01000002">
    <property type="protein sequence ID" value="RRK33796.1"/>
    <property type="molecule type" value="Genomic_DNA"/>
</dbReference>
<dbReference type="InterPro" id="IPR029068">
    <property type="entry name" value="Glyas_Bleomycin-R_OHBP_Dase"/>
</dbReference>
<evidence type="ECO:0000313" key="3">
    <source>
        <dbReference type="Proteomes" id="UP000274920"/>
    </source>
</evidence>
<accession>A0A426DM16</accession>
<gene>
    <name evidence="2" type="ORF">EBB54_22345</name>
</gene>